<dbReference type="AlphaFoldDB" id="A0A7Y0HY69"/>
<proteinExistence type="predicted"/>
<evidence type="ECO:0000313" key="2">
    <source>
        <dbReference type="Proteomes" id="UP000588277"/>
    </source>
</evidence>
<keyword evidence="2" id="KW-1185">Reference proteome</keyword>
<name>A0A7Y0HY69_9BIFI</name>
<dbReference type="Proteomes" id="UP000588277">
    <property type="component" value="Unassembled WGS sequence"/>
</dbReference>
<evidence type="ECO:0000313" key="1">
    <source>
        <dbReference type="EMBL" id="NMM99438.1"/>
    </source>
</evidence>
<protein>
    <submittedName>
        <fullName evidence="1">Uncharacterized protein</fullName>
    </submittedName>
</protein>
<reference evidence="1 2" key="1">
    <citation type="submission" date="2020-02" db="EMBL/GenBank/DDBJ databases">
        <title>Characterization of phylogenetic diversity of novel bifidobacterial species isolated in Czech ZOOs.</title>
        <authorList>
            <person name="Lugli G.A."/>
            <person name="Vera N.B."/>
            <person name="Ventura M."/>
        </authorList>
    </citation>
    <scope>NUCLEOTIDE SEQUENCE [LARGE SCALE GENOMIC DNA]</scope>
    <source>
        <strain evidence="1 2">DSM 109958</strain>
    </source>
</reference>
<dbReference type="EMBL" id="JAAIIH010000001">
    <property type="protein sequence ID" value="NMM99438.1"/>
    <property type="molecule type" value="Genomic_DNA"/>
</dbReference>
<dbReference type="RefSeq" id="WP_169274629.1">
    <property type="nucleotide sequence ID" value="NZ_JAAIIH010000001.1"/>
</dbReference>
<gene>
    <name evidence="1" type="ORF">G1C96_0015</name>
</gene>
<comment type="caution">
    <text evidence="1">The sequence shown here is derived from an EMBL/GenBank/DDBJ whole genome shotgun (WGS) entry which is preliminary data.</text>
</comment>
<sequence length="372" mass="41357">MEHGAERGAEWRGYPRPEADELREYIVDRWFVEGGLGGPTFLWQRDVETESRDRERLLLPGGVMPRNVGFAIAVEPLKWYYQTVTGIDMSRDESEDATVDLTSMPTFSVDSEALSGVRAVAGNALMSSDYLPALDNLTMLIEQTVMFLGHVPDRDGEGEDFLDTLLWQMRVYMDVVARNADPVVGERALDAVSALTATRPLRRRPPALIEVLASCLSFARWDDTRVLAYGTLDRALAAIRAEDCGDDFALIHMLMDFLRHDLLRVAGDDEAADGFLAEHLAQGPFAEAYASQLFAKGRYEELLDVIRTVCMDDAHPDDHECDMLPGDVFPHGWGTFLEATYQAVGDVEALRALYRRRDGMGDGRAGDAGTES</sequence>
<organism evidence="1 2">
    <name type="scientific">Bifidobacterium moraviense</name>
    <dbReference type="NCBI Taxonomy" id="2675323"/>
    <lineage>
        <taxon>Bacteria</taxon>
        <taxon>Bacillati</taxon>
        <taxon>Actinomycetota</taxon>
        <taxon>Actinomycetes</taxon>
        <taxon>Bifidobacteriales</taxon>
        <taxon>Bifidobacteriaceae</taxon>
        <taxon>Bifidobacterium</taxon>
    </lineage>
</organism>
<accession>A0A7Y0HY69</accession>